<feature type="signal peptide" evidence="1">
    <location>
        <begin position="1"/>
        <end position="24"/>
    </location>
</feature>
<organism evidence="2 3">
    <name type="scientific">Haloferula chungangensis</name>
    <dbReference type="NCBI Taxonomy" id="1048331"/>
    <lineage>
        <taxon>Bacteria</taxon>
        <taxon>Pseudomonadati</taxon>
        <taxon>Verrucomicrobiota</taxon>
        <taxon>Verrucomicrobiia</taxon>
        <taxon>Verrucomicrobiales</taxon>
        <taxon>Verrucomicrobiaceae</taxon>
        <taxon>Haloferula</taxon>
    </lineage>
</organism>
<evidence type="ECO:0000256" key="1">
    <source>
        <dbReference type="SAM" id="SignalP"/>
    </source>
</evidence>
<keyword evidence="1" id="KW-0732">Signal</keyword>
<accession>A0ABW2L8I1</accession>
<dbReference type="Proteomes" id="UP001596472">
    <property type="component" value="Unassembled WGS sequence"/>
</dbReference>
<gene>
    <name evidence="2" type="ORF">ACFQY0_11830</name>
</gene>
<protein>
    <recommendedName>
        <fullName evidence="4">PEP-CTERM sorting domain-containing protein</fullName>
    </recommendedName>
</protein>
<name>A0ABW2L8I1_9BACT</name>
<dbReference type="RefSeq" id="WP_379712579.1">
    <property type="nucleotide sequence ID" value="NZ_JBHTBS010000005.1"/>
</dbReference>
<evidence type="ECO:0000313" key="2">
    <source>
        <dbReference type="EMBL" id="MFC7337870.1"/>
    </source>
</evidence>
<evidence type="ECO:0000313" key="3">
    <source>
        <dbReference type="Proteomes" id="UP001596472"/>
    </source>
</evidence>
<evidence type="ECO:0008006" key="4">
    <source>
        <dbReference type="Google" id="ProtNLM"/>
    </source>
</evidence>
<dbReference type="EMBL" id="JBHTBS010000005">
    <property type="protein sequence ID" value="MFC7337870.1"/>
    <property type="molecule type" value="Genomic_DNA"/>
</dbReference>
<comment type="caution">
    <text evidence="2">The sequence shown here is derived from an EMBL/GenBank/DDBJ whole genome shotgun (WGS) entry which is preliminary data.</text>
</comment>
<keyword evidence="3" id="KW-1185">Reference proteome</keyword>
<proteinExistence type="predicted"/>
<reference evidence="3" key="1">
    <citation type="journal article" date="2019" name="Int. J. Syst. Evol. Microbiol.">
        <title>The Global Catalogue of Microorganisms (GCM) 10K type strain sequencing project: providing services to taxonomists for standard genome sequencing and annotation.</title>
        <authorList>
            <consortium name="The Broad Institute Genomics Platform"/>
            <consortium name="The Broad Institute Genome Sequencing Center for Infectious Disease"/>
            <person name="Wu L."/>
            <person name="Ma J."/>
        </authorList>
    </citation>
    <scope>NUCLEOTIDE SEQUENCE [LARGE SCALE GENOMIC DNA]</scope>
    <source>
        <strain evidence="3">CGMCC 4.1467</strain>
    </source>
</reference>
<feature type="chain" id="PRO_5047068907" description="PEP-CTERM sorting domain-containing protein" evidence="1">
    <location>
        <begin position="25"/>
        <end position="351"/>
    </location>
</feature>
<sequence length="351" mass="35333">MKSTTRQMLAATAITLTSALTVNAATWIGGTGTEFSTAANWDSGIAPPGESNETYIISGPVTVDRTESSSTFNTNVENGATLNVSGGTHNDNRAGNTIRNFVGSTTAGTVNVTGASTSYSIGHVLAIANGNNGNGAFTVSDGASVDIYRGSNNLIGTGGVVGGITYNASLSIGTAPGNTSTGLFEISGGSLSTRVGVNVGNGGTFSVVGSEVSSIVLGGSNVDAGWLILAAGSTLKATIDDSGITPIFVEKYAGTSGTFIQSIVNLASGALLDMDFASTPIAGTWTLVEMEDGDIVNDGFALTDSDIAAGWSFSVDNSGTNGLLQVTYVPEPSGAILGGLGLLALFRRRRN</sequence>